<dbReference type="InterPro" id="IPR016035">
    <property type="entry name" value="Acyl_Trfase/lysoPLipase"/>
</dbReference>
<dbReference type="Pfam" id="PF02801">
    <property type="entry name" value="Ketoacyl-synt_C"/>
    <property type="match status" value="1"/>
</dbReference>
<dbReference type="SUPFAM" id="SSF52151">
    <property type="entry name" value="FabD/lysophospholipase-like"/>
    <property type="match status" value="1"/>
</dbReference>
<dbReference type="CDD" id="cd00833">
    <property type="entry name" value="PKS"/>
    <property type="match status" value="1"/>
</dbReference>
<dbReference type="PANTHER" id="PTHR43775:SF37">
    <property type="entry name" value="SI:DKEY-61P9.11"/>
    <property type="match status" value="1"/>
</dbReference>
<dbReference type="InterPro" id="IPR042104">
    <property type="entry name" value="PKS_dehydratase_sf"/>
</dbReference>
<dbReference type="InterPro" id="IPR018201">
    <property type="entry name" value="Ketoacyl_synth_AS"/>
</dbReference>
<dbReference type="Pfam" id="PF00109">
    <property type="entry name" value="ketoacyl-synt"/>
    <property type="match status" value="1"/>
</dbReference>
<dbReference type="InterPro" id="IPR020806">
    <property type="entry name" value="PKS_PP-bd"/>
</dbReference>
<gene>
    <name evidence="9" type="ORF">Daus18300_008004</name>
</gene>
<dbReference type="EMBL" id="JAWRVE010000073">
    <property type="protein sequence ID" value="KAL1863855.1"/>
    <property type="molecule type" value="Genomic_DNA"/>
</dbReference>
<dbReference type="InterPro" id="IPR016036">
    <property type="entry name" value="Malonyl_transacylase_ACP-bd"/>
</dbReference>
<dbReference type="InterPro" id="IPR016039">
    <property type="entry name" value="Thiolase-like"/>
</dbReference>
<proteinExistence type="predicted"/>
<dbReference type="InterPro" id="IPR049900">
    <property type="entry name" value="PKS_mFAS_DH"/>
</dbReference>
<feature type="region of interest" description="Disordered" evidence="5">
    <location>
        <begin position="1232"/>
        <end position="1251"/>
    </location>
</feature>
<dbReference type="PROSITE" id="PS50075">
    <property type="entry name" value="CARRIER"/>
    <property type="match status" value="2"/>
</dbReference>
<dbReference type="InterPro" id="IPR001031">
    <property type="entry name" value="Thioesterase"/>
</dbReference>
<dbReference type="InterPro" id="IPR009081">
    <property type="entry name" value="PP-bd_ACP"/>
</dbReference>
<name>A0ABR3WJU5_9PEZI</name>
<evidence type="ECO:0000256" key="3">
    <source>
        <dbReference type="ARBA" id="ARBA00022679"/>
    </source>
</evidence>
<evidence type="ECO:0000256" key="4">
    <source>
        <dbReference type="PROSITE-ProRule" id="PRU01363"/>
    </source>
</evidence>
<dbReference type="PANTHER" id="PTHR43775">
    <property type="entry name" value="FATTY ACID SYNTHASE"/>
    <property type="match status" value="1"/>
</dbReference>
<dbReference type="PROSITE" id="PS00012">
    <property type="entry name" value="PHOSPHOPANTETHEINE"/>
    <property type="match status" value="1"/>
</dbReference>
<dbReference type="Pfam" id="PF00550">
    <property type="entry name" value="PP-binding"/>
    <property type="match status" value="2"/>
</dbReference>
<organism evidence="9 10">
    <name type="scientific">Diaporthe australafricana</name>
    <dbReference type="NCBI Taxonomy" id="127596"/>
    <lineage>
        <taxon>Eukaryota</taxon>
        <taxon>Fungi</taxon>
        <taxon>Dikarya</taxon>
        <taxon>Ascomycota</taxon>
        <taxon>Pezizomycotina</taxon>
        <taxon>Sordariomycetes</taxon>
        <taxon>Sordariomycetidae</taxon>
        <taxon>Diaporthales</taxon>
        <taxon>Diaporthaceae</taxon>
        <taxon>Diaporthe</taxon>
    </lineage>
</organism>
<evidence type="ECO:0000313" key="10">
    <source>
        <dbReference type="Proteomes" id="UP001583177"/>
    </source>
</evidence>
<keyword evidence="3" id="KW-0808">Transferase</keyword>
<feature type="compositionally biased region" description="Low complexity" evidence="5">
    <location>
        <begin position="1242"/>
        <end position="1251"/>
    </location>
</feature>
<dbReference type="InterPro" id="IPR001227">
    <property type="entry name" value="Ac_transferase_dom_sf"/>
</dbReference>
<feature type="domain" description="PKS/mFAS DH" evidence="8">
    <location>
        <begin position="908"/>
        <end position="1221"/>
    </location>
</feature>
<dbReference type="PROSITE" id="PS00606">
    <property type="entry name" value="KS3_1"/>
    <property type="match status" value="1"/>
</dbReference>
<dbReference type="InterPro" id="IPR014043">
    <property type="entry name" value="Acyl_transferase_dom"/>
</dbReference>
<dbReference type="SUPFAM" id="SSF53474">
    <property type="entry name" value="alpha/beta-Hydrolases"/>
    <property type="match status" value="1"/>
</dbReference>
<dbReference type="InterPro" id="IPR029058">
    <property type="entry name" value="AB_hydrolase_fold"/>
</dbReference>
<feature type="region of interest" description="C-terminal hotdog fold" evidence="4">
    <location>
        <begin position="1072"/>
        <end position="1221"/>
    </location>
</feature>
<evidence type="ECO:0000259" key="7">
    <source>
        <dbReference type="PROSITE" id="PS52004"/>
    </source>
</evidence>
<feature type="region of interest" description="Disordered" evidence="5">
    <location>
        <begin position="1391"/>
        <end position="1416"/>
    </location>
</feature>
<evidence type="ECO:0000313" key="9">
    <source>
        <dbReference type="EMBL" id="KAL1863855.1"/>
    </source>
</evidence>
<dbReference type="Gene3D" id="3.40.366.10">
    <property type="entry name" value="Malonyl-Coenzyme A Acyl Carrier Protein, domain 2"/>
    <property type="match status" value="1"/>
</dbReference>
<sequence length="1800" mass="194908">MSGRFPGAESLDEFWTVLEEGVDLCRQIPSDRFDIKAHNEGSTDMSSISPYGCFIDKPGMFDARLFNMSPREAASTDPGQRLLLMSTYEALEMAGYTQAPQEKERDTKVGTFFGQTVDDWREYNAAENVDMYYVTGGIRAFSAGRVNYHFKWDGPSYSVDSACSSSLLAIQLACNSLRSGESNMAVAGGSNILTGSNMYAGLSRGSFLSKTGSCKTFDSSADGYCRGEGVGVIVLKRLSDAVANRDPILAVIRSSATNHSAKAVSITHPHIETQERLFHDVLSQGGLEPTDVDYVECHGTGTQAGDGAESTSVYNALCNTPRARPLVIGSIKPNIGHGEAAAGVSSMIKSIMMLQRNTYLPHVGIRGEVNPKLPPFSDKYEIATSSPFHRQAGRTRKVMINNFSAAGGNTSIVLEDRALTASDNSLEVIADPRTAHVVTISAKTLASLRGNLERLRDFILSSTSSAPLADIAYTTTARRLHHPLRKAYVVRSAADLAAKLDKDFTEWDESTATSASSQKAPSIVFAFPGQGSSIVGTAKELYQSSPSFKRIIGELDSLCQAQGLQSILPPLLGEPSASNPSPLESQLCLSLLEVAMARLWKSWGVEPSLVIGHSLGEYAALYASGVISAADLVFLVARRASLMQEMCSHGTHKMLSLRMSAEDVTRALEASGLPSLEITCVNGPTATVVAGLHEELQSFMKKQQAAGITAVFLDVPYAFHSAQLNPILEPYEKSTASVNFVKPRIPVASSRLGCIVGEDGTFNSSYLARQAREPVLFSQAVSTSQTAGKVDQNTLWLEMGPGSTCLSLVKQTLGTPAANTLPTQDSKKGIWEGISSTLATLYSRGVDVNWAEFHRDYKHSLSVIKLPHYAFDLKNYWLDYTSRKDRTAAQAETDTPKKEPPFSSPCWQEIEDETFSASEASVKFVSDLNRPELASMVHGHAVGGISLCPSSVYASMAFSCALYIFKRRDAALSADEVPPMDLSDMEIFSPCVVSTDPDQRQVLLVTATQRSPSSPVELVFSTSYDDEETYRQNARCVVHLTSKAASFSDANKNLYLIQDRADMLRRKEPEGDVHKLKKKMVYKLFKTVVDYSPRYFGMEDLLLSSDRPESCARLCFDTPAEPENFVHNPFWIDCLAQLGGFSLNVNPPSGQDDVYISHGWQSMRILRRLSDQENYACYVCMQPSETQPGVWSGDVYVYSENIVVALCLGLKFKQMRRPLLYNLLGHALPSKLSPSAPPTPPTLSRSSSAAPLSRVNTARSLSTTPFPALETHKSHVGFVDVLGVITEAAGLDSKDVADASTEWSNLGIDSLLTITILEQLRKLTVVDLASSLFTQHPTVGDLKVYFQSQIEAKSPVEPEVRPWRPREASCSSRARSRSFLPAAVSRLRTSTSVSSSSRSSEADSAIDVGSRSSGTSDSADLLISIIAREVGVSRAEISPWTKFSELGLDSLLTITVLAMFRAESGINLPSSFFNQHPTPNDVDATLNSAKASPLTSISSESFECTPEVQKEPAIICRGQAQETVGQRYESKPILIQGTPSPDGQALFLLPDGSGSALSYINLPPVTTTSSLPVYALSSPFISDPDAYDLGLADVAAVMLHTVRSLQPHGPYMIAGWSMGGILAYEAARQLLAAGEAVDLLGLIDSPCPRILPPLPAPTLDVLDKAGLFSGIDGKSNVSAPTRRHFLASVRALEHYTPQEMPASAPLGRVVAVWAKDSVLEGVVDQAKRDAVMSGDEIAGEARDWLLGKRKDFGAAGWDRLTQRSVAARCIPGNHFSIMSPPLINDVQSALTEALVQLGHY</sequence>
<dbReference type="Gene3D" id="3.40.47.10">
    <property type="match status" value="1"/>
</dbReference>
<dbReference type="SMART" id="SM00827">
    <property type="entry name" value="PKS_AT"/>
    <property type="match status" value="1"/>
</dbReference>
<dbReference type="InterPro" id="IPR014031">
    <property type="entry name" value="Ketoacyl_synth_C"/>
</dbReference>
<dbReference type="Gene3D" id="3.40.50.1820">
    <property type="entry name" value="alpha/beta hydrolase"/>
    <property type="match status" value="1"/>
</dbReference>
<dbReference type="SMART" id="SM00825">
    <property type="entry name" value="PKS_KS"/>
    <property type="match status" value="1"/>
</dbReference>
<dbReference type="SUPFAM" id="SSF55048">
    <property type="entry name" value="Probable ACP-binding domain of malonyl-CoA ACP transacylase"/>
    <property type="match status" value="1"/>
</dbReference>
<evidence type="ECO:0000259" key="6">
    <source>
        <dbReference type="PROSITE" id="PS50075"/>
    </source>
</evidence>
<dbReference type="Gene3D" id="3.10.129.110">
    <property type="entry name" value="Polyketide synthase dehydratase"/>
    <property type="match status" value="1"/>
</dbReference>
<dbReference type="Pfam" id="PF00698">
    <property type="entry name" value="Acyl_transf_1"/>
    <property type="match status" value="1"/>
</dbReference>
<dbReference type="SUPFAM" id="SSF53901">
    <property type="entry name" value="Thiolase-like"/>
    <property type="match status" value="1"/>
</dbReference>
<dbReference type="Gene3D" id="1.10.1200.10">
    <property type="entry name" value="ACP-like"/>
    <property type="match status" value="2"/>
</dbReference>
<keyword evidence="1" id="KW-0596">Phosphopantetheine</keyword>
<dbReference type="SUPFAM" id="SSF47336">
    <property type="entry name" value="ACP-like"/>
    <property type="match status" value="2"/>
</dbReference>
<feature type="domain" description="Carrier" evidence="6">
    <location>
        <begin position="1413"/>
        <end position="1490"/>
    </location>
</feature>
<dbReference type="InterPro" id="IPR020841">
    <property type="entry name" value="PKS_Beta-ketoAc_synthase_dom"/>
</dbReference>
<keyword evidence="10" id="KW-1185">Reference proteome</keyword>
<dbReference type="InterPro" id="IPR050091">
    <property type="entry name" value="PKS_NRPS_Biosynth_Enz"/>
</dbReference>
<feature type="region of interest" description="N-terminal hotdog fold" evidence="4">
    <location>
        <begin position="908"/>
        <end position="1051"/>
    </location>
</feature>
<dbReference type="Pfam" id="PF00975">
    <property type="entry name" value="Thioesterase"/>
    <property type="match status" value="1"/>
</dbReference>
<dbReference type="InterPro" id="IPR036736">
    <property type="entry name" value="ACP-like_sf"/>
</dbReference>
<evidence type="ECO:0000256" key="2">
    <source>
        <dbReference type="ARBA" id="ARBA00022553"/>
    </source>
</evidence>
<feature type="domain" description="Ketosynthase family 3 (KS3)" evidence="7">
    <location>
        <begin position="1"/>
        <end position="416"/>
    </location>
</feature>
<dbReference type="Proteomes" id="UP001583177">
    <property type="component" value="Unassembled WGS sequence"/>
</dbReference>
<feature type="active site" description="Proton acceptor; for dehydratase activity" evidence="4">
    <location>
        <position position="940"/>
    </location>
</feature>
<keyword evidence="2" id="KW-0597">Phosphoprotein</keyword>
<dbReference type="PROSITE" id="PS52004">
    <property type="entry name" value="KS3_2"/>
    <property type="match status" value="1"/>
</dbReference>
<dbReference type="InterPro" id="IPR030918">
    <property type="entry name" value="PT_fungal_PKS"/>
</dbReference>
<feature type="active site" description="Proton donor; for dehydratase activity" evidence="4">
    <location>
        <position position="1133"/>
    </location>
</feature>
<dbReference type="PROSITE" id="PS52019">
    <property type="entry name" value="PKS_MFAS_DH"/>
    <property type="match status" value="1"/>
</dbReference>
<feature type="domain" description="Carrier" evidence="6">
    <location>
        <begin position="1275"/>
        <end position="1350"/>
    </location>
</feature>
<protein>
    <submittedName>
        <fullName evidence="9">Type I Iterative PKS</fullName>
    </submittedName>
</protein>
<comment type="caution">
    <text evidence="9">The sequence shown here is derived from an EMBL/GenBank/DDBJ whole genome shotgun (WGS) entry which is preliminary data.</text>
</comment>
<evidence type="ECO:0000256" key="5">
    <source>
        <dbReference type="SAM" id="MobiDB-lite"/>
    </source>
</evidence>
<accession>A0ABR3WJU5</accession>
<evidence type="ECO:0000259" key="8">
    <source>
        <dbReference type="PROSITE" id="PS52019"/>
    </source>
</evidence>
<dbReference type="InterPro" id="IPR014030">
    <property type="entry name" value="Ketoacyl_synth_N"/>
</dbReference>
<dbReference type="NCBIfam" id="TIGR04532">
    <property type="entry name" value="PT_fungal_PKS"/>
    <property type="match status" value="1"/>
</dbReference>
<dbReference type="Gene3D" id="3.30.70.3290">
    <property type="match status" value="1"/>
</dbReference>
<dbReference type="Pfam" id="PF22621">
    <property type="entry name" value="CurL-like_PKS_C"/>
    <property type="match status" value="1"/>
</dbReference>
<reference evidence="9 10" key="1">
    <citation type="journal article" date="2024" name="IMA Fungus">
        <title>IMA Genome - F19 : A genome assembly and annotation guide to empower mycologists, including annotated draft genome sequences of Ceratocystis pirilliformis, Diaporthe australafricana, Fusarium ophioides, Paecilomyces lecythidis, and Sporothrix stenoceras.</title>
        <authorList>
            <person name="Aylward J."/>
            <person name="Wilson A.M."/>
            <person name="Visagie C.M."/>
            <person name="Spraker J."/>
            <person name="Barnes I."/>
            <person name="Buitendag C."/>
            <person name="Ceriani C."/>
            <person name="Del Mar Angel L."/>
            <person name="du Plessis D."/>
            <person name="Fuchs T."/>
            <person name="Gasser K."/>
            <person name="Kramer D."/>
            <person name="Li W."/>
            <person name="Munsamy K."/>
            <person name="Piso A."/>
            <person name="Price J.L."/>
            <person name="Sonnekus B."/>
            <person name="Thomas C."/>
            <person name="van der Nest A."/>
            <person name="van Dijk A."/>
            <person name="van Heerden A."/>
            <person name="van Vuuren N."/>
            <person name="Yilmaz N."/>
            <person name="Duong T.A."/>
            <person name="van der Merwe N.A."/>
            <person name="Wingfield M.J."/>
            <person name="Wingfield B.D."/>
        </authorList>
    </citation>
    <scope>NUCLEOTIDE SEQUENCE [LARGE SCALE GENOMIC DNA]</scope>
    <source>
        <strain evidence="9 10">CMW 18300</strain>
    </source>
</reference>
<dbReference type="InterPro" id="IPR006162">
    <property type="entry name" value="Ppantetheine_attach_site"/>
</dbReference>
<dbReference type="Pfam" id="PF14765">
    <property type="entry name" value="PS-DH"/>
    <property type="match status" value="1"/>
</dbReference>
<dbReference type="InterPro" id="IPR049551">
    <property type="entry name" value="PKS_DH_C"/>
</dbReference>
<dbReference type="SMART" id="SM00823">
    <property type="entry name" value="PKS_PP"/>
    <property type="match status" value="2"/>
</dbReference>
<evidence type="ECO:0000256" key="1">
    <source>
        <dbReference type="ARBA" id="ARBA00022450"/>
    </source>
</evidence>